<reference evidence="1" key="2">
    <citation type="submission" date="2020-07" db="EMBL/GenBank/DDBJ databases">
        <authorList>
            <person name="Vera ALvarez R."/>
            <person name="Arias-Moreno D.M."/>
            <person name="Jimenez-Jacinto V."/>
            <person name="Jimenez-Bremont J.F."/>
            <person name="Swaminathan K."/>
            <person name="Moose S.P."/>
            <person name="Guerrero-Gonzalez M.L."/>
            <person name="Marino-Ramirez L."/>
            <person name="Landsman D."/>
            <person name="Rodriguez-Kessler M."/>
            <person name="Delgado-Sanchez P."/>
        </authorList>
    </citation>
    <scope>NUCLEOTIDE SEQUENCE</scope>
    <source>
        <tissue evidence="1">Cladode</tissue>
    </source>
</reference>
<name>A0A7C9APB8_OPUST</name>
<protein>
    <submittedName>
        <fullName evidence="1">Uncharacterized protein</fullName>
    </submittedName>
</protein>
<reference evidence="1" key="1">
    <citation type="journal article" date="2013" name="J. Plant Res.">
        <title>Effect of fungi and light on seed germination of three Opuntia species from semiarid lands of central Mexico.</title>
        <authorList>
            <person name="Delgado-Sanchez P."/>
            <person name="Jimenez-Bremont J.F."/>
            <person name="Guerrero-Gonzalez Mde L."/>
            <person name="Flores J."/>
        </authorList>
    </citation>
    <scope>NUCLEOTIDE SEQUENCE</scope>
    <source>
        <tissue evidence="1">Cladode</tissue>
    </source>
</reference>
<organism evidence="1">
    <name type="scientific">Opuntia streptacantha</name>
    <name type="common">Prickly pear cactus</name>
    <name type="synonym">Opuntia cardona</name>
    <dbReference type="NCBI Taxonomy" id="393608"/>
    <lineage>
        <taxon>Eukaryota</taxon>
        <taxon>Viridiplantae</taxon>
        <taxon>Streptophyta</taxon>
        <taxon>Embryophyta</taxon>
        <taxon>Tracheophyta</taxon>
        <taxon>Spermatophyta</taxon>
        <taxon>Magnoliopsida</taxon>
        <taxon>eudicotyledons</taxon>
        <taxon>Gunneridae</taxon>
        <taxon>Pentapetalae</taxon>
        <taxon>Caryophyllales</taxon>
        <taxon>Cactineae</taxon>
        <taxon>Cactaceae</taxon>
        <taxon>Opuntioideae</taxon>
        <taxon>Opuntia</taxon>
    </lineage>
</organism>
<dbReference type="AlphaFoldDB" id="A0A7C9APB8"/>
<evidence type="ECO:0000313" key="1">
    <source>
        <dbReference type="EMBL" id="MBA4673438.1"/>
    </source>
</evidence>
<proteinExistence type="predicted"/>
<sequence length="163" mass="18795">MYPPPLIQSSKRCTSCECPNYRSMIWPKPTCLHLTKELQSLFKEPHLSVSCNHSTPGNHISLRHFVEQLTCILDPADLHIPIYHSSPSNNIFAQTCIKQLTRQIYGITYRVQMYQPISHKIIIFPTQFYGHSMKGKPDGQIREINTSSNQERESIIIRGRPSM</sequence>
<accession>A0A7C9APB8</accession>
<dbReference type="EMBL" id="GISG01258984">
    <property type="protein sequence ID" value="MBA4673438.1"/>
    <property type="molecule type" value="Transcribed_RNA"/>
</dbReference>